<keyword evidence="10" id="KW-0129">CBS domain</keyword>
<feature type="transmembrane region" description="Helical" evidence="11">
    <location>
        <begin position="316"/>
        <end position="338"/>
    </location>
</feature>
<dbReference type="SUPFAM" id="SSF116726">
    <property type="entry name" value="TrkA C-terminal domain-like"/>
    <property type="match status" value="1"/>
</dbReference>
<dbReference type="PROSITE" id="PS51202">
    <property type="entry name" value="RCK_C"/>
    <property type="match status" value="1"/>
</dbReference>
<evidence type="ECO:0000256" key="10">
    <source>
        <dbReference type="PROSITE-ProRule" id="PRU00703"/>
    </source>
</evidence>
<dbReference type="Gene3D" id="1.10.3080.10">
    <property type="entry name" value="Clc chloride channel"/>
    <property type="match status" value="1"/>
</dbReference>
<organism evidence="14 15">
    <name type="scientific">Antricoccus suffuscus</name>
    <dbReference type="NCBI Taxonomy" id="1629062"/>
    <lineage>
        <taxon>Bacteria</taxon>
        <taxon>Bacillati</taxon>
        <taxon>Actinomycetota</taxon>
        <taxon>Actinomycetes</taxon>
        <taxon>Geodermatophilales</taxon>
        <taxon>Antricoccaceae</taxon>
        <taxon>Antricoccus</taxon>
    </lineage>
</organism>
<evidence type="ECO:0000256" key="1">
    <source>
        <dbReference type="ARBA" id="ARBA00004141"/>
    </source>
</evidence>
<name>A0A2T1A712_9ACTN</name>
<evidence type="ECO:0000256" key="6">
    <source>
        <dbReference type="ARBA" id="ARBA00023136"/>
    </source>
</evidence>
<keyword evidence="2" id="KW-0813">Transport</keyword>
<protein>
    <submittedName>
        <fullName evidence="14">CIC family chloride channel protein</fullName>
    </submittedName>
</protein>
<accession>A0A2T1A712</accession>
<keyword evidence="15" id="KW-1185">Reference proteome</keyword>
<dbReference type="GO" id="GO:0006813">
    <property type="term" value="P:potassium ion transport"/>
    <property type="evidence" value="ECO:0007669"/>
    <property type="project" value="InterPro"/>
</dbReference>
<feature type="transmembrane region" description="Helical" evidence="11">
    <location>
        <begin position="202"/>
        <end position="221"/>
    </location>
</feature>
<evidence type="ECO:0000259" key="12">
    <source>
        <dbReference type="PROSITE" id="PS51202"/>
    </source>
</evidence>
<feature type="transmembrane region" description="Helical" evidence="11">
    <location>
        <begin position="344"/>
        <end position="363"/>
    </location>
</feature>
<dbReference type="CDD" id="cd00400">
    <property type="entry name" value="Voltage_gated_ClC"/>
    <property type="match status" value="1"/>
</dbReference>
<sequence length="653" mass="68810">MRARASTAAGWMRGNRLGLLLTAALVGVGAGLGAVAFRYLIFGFTWLASGHSTFGQQGRVDSAHLPWLGWGVFVVMPVLGGLLYGPLIYRFAREARGHGVPEVMIAVAENGGRIRPQVSVVKALASALCIGTGGSVGREGPIVQIGSALASAVGQWMRMPENRLRVLVACGAAGGISATFNAPITGVFFGVELILRELSINAILPVMLSAMLADVISRLFFGSGAFFTGLPHDLVLGHAYNYLLVAVLAVVAALIGLAFSKMLYGIEDVCDRLWRNRPEWARPAVGGVVLGLLLLALPQLYGVGYPVMYRATAGDYTLWFLIVLTFGKMVATGLTIGIGGSGGVFGPSLIIGATSGMAFGEIVDHVFGTSAGQPALYAIVGMGAVFAAAARGPLTALASVVETTGDFTLTLPVMLAVAISTTISRVLSHGTIYTTKLIRRGTDIDRPTARHVFDALTVADAVHPFPAPIDTARTTDAAGRDSNAALERLLGPVTHTREPQALFANDSLAQALRQLVLYGRDGLPVLSTDGQHLDGWVNNQNVLRTVARRLAADEPDIAAAQRSAEWADPHAGDAEHDRGTQLAGYKIVEHTLAADTPASGRALSEIAWPPGHLPVSVLHQRRLVAPDPRLRLSAGDRISVLTPIEPGEHDRAD</sequence>
<evidence type="ECO:0000259" key="13">
    <source>
        <dbReference type="PROSITE" id="PS51371"/>
    </source>
</evidence>
<dbReference type="Gene3D" id="3.30.70.1450">
    <property type="entry name" value="Regulator of K+ conductance, C-terminal domain"/>
    <property type="match status" value="1"/>
</dbReference>
<dbReference type="InterPro" id="IPR000644">
    <property type="entry name" value="CBS_dom"/>
</dbReference>
<evidence type="ECO:0000256" key="5">
    <source>
        <dbReference type="ARBA" id="ARBA00023065"/>
    </source>
</evidence>
<dbReference type="Pfam" id="PF02080">
    <property type="entry name" value="TrkA_C"/>
    <property type="match status" value="1"/>
</dbReference>
<dbReference type="GO" id="GO:0008324">
    <property type="term" value="F:monoatomic cation transmembrane transporter activity"/>
    <property type="evidence" value="ECO:0007669"/>
    <property type="project" value="InterPro"/>
</dbReference>
<dbReference type="Pfam" id="PF00654">
    <property type="entry name" value="Voltage_CLC"/>
    <property type="match status" value="1"/>
</dbReference>
<dbReference type="InterPro" id="IPR050368">
    <property type="entry name" value="ClC-type_chloride_channel"/>
</dbReference>
<dbReference type="OrthoDB" id="9767361at2"/>
<evidence type="ECO:0000256" key="11">
    <source>
        <dbReference type="SAM" id="Phobius"/>
    </source>
</evidence>
<keyword evidence="6 11" id="KW-0472">Membrane</keyword>
<dbReference type="EMBL" id="PVUE01000001">
    <property type="protein sequence ID" value="PRZ44344.1"/>
    <property type="molecule type" value="Genomic_DNA"/>
</dbReference>
<proteinExistence type="predicted"/>
<keyword evidence="5" id="KW-0406">Ion transport</keyword>
<evidence type="ECO:0000256" key="8">
    <source>
        <dbReference type="ARBA" id="ARBA00023214"/>
    </source>
</evidence>
<dbReference type="AlphaFoldDB" id="A0A2T1A712"/>
<dbReference type="PROSITE" id="PS51371">
    <property type="entry name" value="CBS"/>
    <property type="match status" value="1"/>
</dbReference>
<feature type="domain" description="RCK C-terminal" evidence="12">
    <location>
        <begin position="572"/>
        <end position="653"/>
    </location>
</feature>
<dbReference type="InterPro" id="IPR006037">
    <property type="entry name" value="RCK_C"/>
</dbReference>
<keyword evidence="7" id="KW-0869">Chloride channel</keyword>
<feature type="domain" description="CBS" evidence="13">
    <location>
        <begin position="495"/>
        <end position="554"/>
    </location>
</feature>
<feature type="transmembrane region" description="Helical" evidence="11">
    <location>
        <begin position="407"/>
        <end position="427"/>
    </location>
</feature>
<evidence type="ECO:0000256" key="2">
    <source>
        <dbReference type="ARBA" id="ARBA00022448"/>
    </source>
</evidence>
<feature type="transmembrane region" description="Helical" evidence="11">
    <location>
        <begin position="166"/>
        <end position="190"/>
    </location>
</feature>
<evidence type="ECO:0000256" key="7">
    <source>
        <dbReference type="ARBA" id="ARBA00023173"/>
    </source>
</evidence>
<evidence type="ECO:0000313" key="15">
    <source>
        <dbReference type="Proteomes" id="UP000237752"/>
    </source>
</evidence>
<dbReference type="GO" id="GO:0034707">
    <property type="term" value="C:chloride channel complex"/>
    <property type="evidence" value="ECO:0007669"/>
    <property type="project" value="UniProtKB-KW"/>
</dbReference>
<dbReference type="Proteomes" id="UP000237752">
    <property type="component" value="Unassembled WGS sequence"/>
</dbReference>
<evidence type="ECO:0000313" key="14">
    <source>
        <dbReference type="EMBL" id="PRZ44344.1"/>
    </source>
</evidence>
<comment type="subcellular location">
    <subcellularLocation>
        <location evidence="1">Membrane</location>
        <topology evidence="1">Multi-pass membrane protein</topology>
    </subcellularLocation>
</comment>
<evidence type="ECO:0000256" key="9">
    <source>
        <dbReference type="ARBA" id="ARBA00023303"/>
    </source>
</evidence>
<feature type="transmembrane region" description="Helical" evidence="11">
    <location>
        <begin position="375"/>
        <end position="401"/>
    </location>
</feature>
<evidence type="ECO:0000256" key="3">
    <source>
        <dbReference type="ARBA" id="ARBA00022692"/>
    </source>
</evidence>
<dbReference type="PANTHER" id="PTHR43427:SF6">
    <property type="entry name" value="CHLORIDE CHANNEL PROTEIN CLC-E"/>
    <property type="match status" value="1"/>
</dbReference>
<reference evidence="14 15" key="1">
    <citation type="submission" date="2018-03" db="EMBL/GenBank/DDBJ databases">
        <title>Genomic Encyclopedia of Archaeal and Bacterial Type Strains, Phase II (KMG-II): from individual species to whole genera.</title>
        <authorList>
            <person name="Goeker M."/>
        </authorList>
    </citation>
    <scope>NUCLEOTIDE SEQUENCE [LARGE SCALE GENOMIC DNA]</scope>
    <source>
        <strain evidence="14 15">DSM 100065</strain>
    </source>
</reference>
<dbReference type="GO" id="GO:0005254">
    <property type="term" value="F:chloride channel activity"/>
    <property type="evidence" value="ECO:0007669"/>
    <property type="project" value="UniProtKB-KW"/>
</dbReference>
<evidence type="ECO:0000256" key="4">
    <source>
        <dbReference type="ARBA" id="ARBA00022989"/>
    </source>
</evidence>
<gene>
    <name evidence="14" type="ORF">CLV47_101470</name>
</gene>
<feature type="transmembrane region" description="Helical" evidence="11">
    <location>
        <begin position="242"/>
        <end position="264"/>
    </location>
</feature>
<keyword evidence="4 11" id="KW-1133">Transmembrane helix</keyword>
<keyword evidence="8" id="KW-0868">Chloride</keyword>
<dbReference type="InterPro" id="IPR001807">
    <property type="entry name" value="ClC"/>
</dbReference>
<dbReference type="SUPFAM" id="SSF81340">
    <property type="entry name" value="Clc chloride channel"/>
    <property type="match status" value="1"/>
</dbReference>
<dbReference type="InterPro" id="IPR036721">
    <property type="entry name" value="RCK_C_sf"/>
</dbReference>
<comment type="caution">
    <text evidence="14">The sequence shown here is derived from an EMBL/GenBank/DDBJ whole genome shotgun (WGS) entry which is preliminary data.</text>
</comment>
<dbReference type="InterPro" id="IPR014743">
    <property type="entry name" value="Cl-channel_core"/>
</dbReference>
<dbReference type="PRINTS" id="PR00762">
    <property type="entry name" value="CLCHANNEL"/>
</dbReference>
<feature type="transmembrane region" description="Helical" evidence="11">
    <location>
        <begin position="284"/>
        <end position="304"/>
    </location>
</feature>
<keyword evidence="9" id="KW-0407">Ion channel</keyword>
<dbReference type="PANTHER" id="PTHR43427">
    <property type="entry name" value="CHLORIDE CHANNEL PROTEIN CLC-E"/>
    <property type="match status" value="1"/>
</dbReference>
<keyword evidence="3 11" id="KW-0812">Transmembrane</keyword>
<feature type="transmembrane region" description="Helical" evidence="11">
    <location>
        <begin position="67"/>
        <end position="89"/>
    </location>
</feature>